<dbReference type="RefSeq" id="WP_144857380.1">
    <property type="nucleotide sequence ID" value="NZ_BAAAYT010000005.1"/>
</dbReference>
<keyword evidence="6 8" id="KW-0472">Membrane</keyword>
<evidence type="ECO:0000256" key="6">
    <source>
        <dbReference type="ARBA" id="ARBA00023136"/>
    </source>
</evidence>
<dbReference type="GO" id="GO:0016872">
    <property type="term" value="F:intramolecular lyase activity"/>
    <property type="evidence" value="ECO:0007669"/>
    <property type="project" value="InterPro"/>
</dbReference>
<evidence type="ECO:0000256" key="2">
    <source>
        <dbReference type="ARBA" id="ARBA00004829"/>
    </source>
</evidence>
<gene>
    <name evidence="9" type="ORF">FB557_1929</name>
</gene>
<evidence type="ECO:0000256" key="1">
    <source>
        <dbReference type="ARBA" id="ARBA00004141"/>
    </source>
</evidence>
<evidence type="ECO:0000313" key="9">
    <source>
        <dbReference type="EMBL" id="TWD14517.1"/>
    </source>
</evidence>
<dbReference type="AlphaFoldDB" id="A0A560WA65"/>
<dbReference type="Proteomes" id="UP000315628">
    <property type="component" value="Unassembled WGS sequence"/>
</dbReference>
<evidence type="ECO:0000256" key="4">
    <source>
        <dbReference type="ARBA" id="ARBA00022746"/>
    </source>
</evidence>
<evidence type="ECO:0000256" key="7">
    <source>
        <dbReference type="ARBA" id="ARBA00023235"/>
    </source>
</evidence>
<name>A0A560WA65_9MICO</name>
<feature type="transmembrane region" description="Helical" evidence="8">
    <location>
        <begin position="35"/>
        <end position="60"/>
    </location>
</feature>
<accession>A0A560WA65</accession>
<dbReference type="GO" id="GO:0016020">
    <property type="term" value="C:membrane"/>
    <property type="evidence" value="ECO:0007669"/>
    <property type="project" value="UniProtKB-SubCell"/>
</dbReference>
<proteinExistence type="predicted"/>
<dbReference type="InterPro" id="IPR017825">
    <property type="entry name" value="Lycopene_cyclase_dom"/>
</dbReference>
<comment type="caution">
    <text evidence="9">The sequence shown here is derived from an EMBL/GenBank/DDBJ whole genome shotgun (WGS) entry which is preliminary data.</text>
</comment>
<keyword evidence="10" id="KW-1185">Reference proteome</keyword>
<dbReference type="NCBIfam" id="TIGR03462">
    <property type="entry name" value="CarR_dom_SF"/>
    <property type="match status" value="1"/>
</dbReference>
<dbReference type="OrthoDB" id="4774157at2"/>
<keyword evidence="7" id="KW-0413">Isomerase</keyword>
<evidence type="ECO:0000313" key="10">
    <source>
        <dbReference type="Proteomes" id="UP000315628"/>
    </source>
</evidence>
<sequence>MSLVYLATVVVSGLCMALVDYRWRLALFDRPLPTAIVVAAGSVLFLAWDLVAIASGMYVRGESPAMTGIELLPELPLEEIAFIVFLSYLTCVLHGLFSRLLPAAEEGAR</sequence>
<reference evidence="9 10" key="1">
    <citation type="submission" date="2019-06" db="EMBL/GenBank/DDBJ databases">
        <title>Sequencing the genomes of 1000 actinobacteria strains.</title>
        <authorList>
            <person name="Klenk H.-P."/>
        </authorList>
    </citation>
    <scope>NUCLEOTIDE SEQUENCE [LARGE SCALE GENOMIC DNA]</scope>
    <source>
        <strain evidence="9 10">DSM 18935</strain>
    </source>
</reference>
<keyword evidence="4" id="KW-0125">Carotenoid biosynthesis</keyword>
<dbReference type="GO" id="GO:0016117">
    <property type="term" value="P:carotenoid biosynthetic process"/>
    <property type="evidence" value="ECO:0007669"/>
    <property type="project" value="UniProtKB-KW"/>
</dbReference>
<feature type="transmembrane region" description="Helical" evidence="8">
    <location>
        <begin position="80"/>
        <end position="101"/>
    </location>
</feature>
<comment type="subcellular location">
    <subcellularLocation>
        <location evidence="1">Membrane</location>
        <topology evidence="1">Multi-pass membrane protein</topology>
    </subcellularLocation>
</comment>
<organism evidence="9 10">
    <name type="scientific">Marihabitans asiaticum</name>
    <dbReference type="NCBI Taxonomy" id="415218"/>
    <lineage>
        <taxon>Bacteria</taxon>
        <taxon>Bacillati</taxon>
        <taxon>Actinomycetota</taxon>
        <taxon>Actinomycetes</taxon>
        <taxon>Micrococcales</taxon>
        <taxon>Intrasporangiaceae</taxon>
        <taxon>Marihabitans</taxon>
    </lineage>
</organism>
<evidence type="ECO:0000256" key="3">
    <source>
        <dbReference type="ARBA" id="ARBA00022692"/>
    </source>
</evidence>
<dbReference type="EMBL" id="VIUW01000003">
    <property type="protein sequence ID" value="TWD14517.1"/>
    <property type="molecule type" value="Genomic_DNA"/>
</dbReference>
<evidence type="ECO:0000256" key="5">
    <source>
        <dbReference type="ARBA" id="ARBA00022989"/>
    </source>
</evidence>
<evidence type="ECO:0000256" key="8">
    <source>
        <dbReference type="SAM" id="Phobius"/>
    </source>
</evidence>
<comment type="pathway">
    <text evidence="2">Carotenoid biosynthesis.</text>
</comment>
<protein>
    <submittedName>
        <fullName evidence="9">Lycopene cyclase domain-containing protein</fullName>
    </submittedName>
</protein>
<dbReference type="GO" id="GO:0045436">
    <property type="term" value="F:lycopene beta cyclase activity"/>
    <property type="evidence" value="ECO:0007669"/>
    <property type="project" value="UniProtKB-ARBA"/>
</dbReference>
<feature type="transmembrane region" description="Helical" evidence="8">
    <location>
        <begin position="6"/>
        <end position="23"/>
    </location>
</feature>
<keyword evidence="5 8" id="KW-1133">Transmembrane helix</keyword>
<keyword evidence="3 8" id="KW-0812">Transmembrane</keyword>